<keyword evidence="4" id="KW-1185">Reference proteome</keyword>
<feature type="transmembrane region" description="Helical" evidence="1">
    <location>
        <begin position="17"/>
        <end position="36"/>
    </location>
</feature>
<comment type="caution">
    <text evidence="3">The sequence shown here is derived from an EMBL/GenBank/DDBJ whole genome shotgun (WGS) entry which is preliminary data.</text>
</comment>
<sequence>MAIYLKFLKQILYHTRWFLFPLAFFLTAGTFFLLLHRNSKAFLLLNGLNIALLDRPAMWLTELSSSLILTAVFVLIGARKYPKETLLALATAFTAWYISIAIKYNFFQSWHSPSMVFKPIQAHVLAPVLQPELNLPSSHAAVISALFFAVAALFSLKRSLLVSMALLSIIFMYTRIYVGWSYLADILAGSLIGIISFLLFFDMFRHLIYKWYYKRTEWAQGLVIASLRTAAICTIFVNLKHAIL</sequence>
<dbReference type="AlphaFoldDB" id="A0A4R1LW45"/>
<evidence type="ECO:0000313" key="4">
    <source>
        <dbReference type="Proteomes" id="UP000294616"/>
    </source>
</evidence>
<dbReference type="EMBL" id="SMGO01000002">
    <property type="protein sequence ID" value="TCK83648.1"/>
    <property type="molecule type" value="Genomic_DNA"/>
</dbReference>
<dbReference type="InterPro" id="IPR000326">
    <property type="entry name" value="PAP2/HPO"/>
</dbReference>
<dbReference type="Proteomes" id="UP000294616">
    <property type="component" value="Unassembled WGS sequence"/>
</dbReference>
<dbReference type="SUPFAM" id="SSF48317">
    <property type="entry name" value="Acid phosphatase/Vanadium-dependent haloperoxidase"/>
    <property type="match status" value="1"/>
</dbReference>
<feature type="transmembrane region" description="Helical" evidence="1">
    <location>
        <begin position="186"/>
        <end position="204"/>
    </location>
</feature>
<evidence type="ECO:0000256" key="1">
    <source>
        <dbReference type="SAM" id="Phobius"/>
    </source>
</evidence>
<keyword evidence="1" id="KW-0472">Membrane</keyword>
<protein>
    <submittedName>
        <fullName evidence="3">PAP2 superfamily protein</fullName>
    </submittedName>
</protein>
<evidence type="ECO:0000313" key="3">
    <source>
        <dbReference type="EMBL" id="TCK83648.1"/>
    </source>
</evidence>
<dbReference type="SMART" id="SM00014">
    <property type="entry name" value="acidPPc"/>
    <property type="match status" value="1"/>
</dbReference>
<dbReference type="RefSeq" id="WP_132224806.1">
    <property type="nucleotide sequence ID" value="NZ_SMGO01000002.1"/>
</dbReference>
<gene>
    <name evidence="3" type="ORF">C8N28_2253</name>
</gene>
<feature type="domain" description="Phosphatidic acid phosphatase type 2/haloperoxidase" evidence="2">
    <location>
        <begin position="85"/>
        <end position="201"/>
    </location>
</feature>
<keyword evidence="1" id="KW-0812">Transmembrane</keyword>
<evidence type="ECO:0000259" key="2">
    <source>
        <dbReference type="SMART" id="SM00014"/>
    </source>
</evidence>
<organism evidence="3 4">
    <name type="scientific">Albibacterium bauzanense</name>
    <dbReference type="NCBI Taxonomy" id="653929"/>
    <lineage>
        <taxon>Bacteria</taxon>
        <taxon>Pseudomonadati</taxon>
        <taxon>Bacteroidota</taxon>
        <taxon>Sphingobacteriia</taxon>
        <taxon>Sphingobacteriales</taxon>
        <taxon>Sphingobacteriaceae</taxon>
        <taxon>Albibacterium</taxon>
    </lineage>
</organism>
<feature type="transmembrane region" description="Helical" evidence="1">
    <location>
        <begin position="137"/>
        <end position="154"/>
    </location>
</feature>
<feature type="transmembrane region" description="Helical" evidence="1">
    <location>
        <begin position="161"/>
        <end position="180"/>
    </location>
</feature>
<dbReference type="Pfam" id="PF01569">
    <property type="entry name" value="PAP2"/>
    <property type="match status" value="1"/>
</dbReference>
<keyword evidence="1" id="KW-1133">Transmembrane helix</keyword>
<feature type="transmembrane region" description="Helical" evidence="1">
    <location>
        <begin position="56"/>
        <end position="78"/>
    </location>
</feature>
<dbReference type="OrthoDB" id="800060at2"/>
<feature type="transmembrane region" description="Helical" evidence="1">
    <location>
        <begin position="85"/>
        <end position="107"/>
    </location>
</feature>
<proteinExistence type="predicted"/>
<dbReference type="InterPro" id="IPR036938">
    <property type="entry name" value="PAP2/HPO_sf"/>
</dbReference>
<accession>A0A4R1LW45</accession>
<name>A0A4R1LW45_9SPHI</name>
<reference evidence="3 4" key="1">
    <citation type="submission" date="2019-03" db="EMBL/GenBank/DDBJ databases">
        <title>Genomic Encyclopedia of Archaeal and Bacterial Type Strains, Phase II (KMG-II): from individual species to whole genera.</title>
        <authorList>
            <person name="Goeker M."/>
        </authorList>
    </citation>
    <scope>NUCLEOTIDE SEQUENCE [LARGE SCALE GENOMIC DNA]</scope>
    <source>
        <strain evidence="3 4">DSM 22554</strain>
    </source>
</reference>
<dbReference type="Gene3D" id="1.20.144.10">
    <property type="entry name" value="Phosphatidic acid phosphatase type 2/haloperoxidase"/>
    <property type="match status" value="1"/>
</dbReference>